<accession>A0ABS6IN63</accession>
<sequence length="144" mass="16088">MSQINIIHAAVIGLTATFLLLAFDRAGELRKDQYVYVPPAPKVAAAAVDPDKGKPPPHNDKVEDLPEGKNRELTFYTCTACHGVALIKAQGLTRELWDSTLDLMVEKHRMPPIKAEERVEILDYLAEQFPPRRKGRGADNPFLK</sequence>
<feature type="compositionally biased region" description="Basic and acidic residues" evidence="1">
    <location>
        <begin position="49"/>
        <end position="66"/>
    </location>
</feature>
<name>A0ABS6IN63_9HYPH</name>
<dbReference type="RefSeq" id="WP_216964520.1">
    <property type="nucleotide sequence ID" value="NZ_JAHOPB010000002.1"/>
</dbReference>
<comment type="caution">
    <text evidence="3">The sequence shown here is derived from an EMBL/GenBank/DDBJ whole genome shotgun (WGS) entry which is preliminary data.</text>
</comment>
<protein>
    <recommendedName>
        <fullName evidence="5">Cytochrome c domain-containing protein</fullName>
    </recommendedName>
</protein>
<evidence type="ECO:0000256" key="2">
    <source>
        <dbReference type="SAM" id="Phobius"/>
    </source>
</evidence>
<dbReference type="Proteomes" id="UP000727907">
    <property type="component" value="Unassembled WGS sequence"/>
</dbReference>
<evidence type="ECO:0000313" key="4">
    <source>
        <dbReference type="Proteomes" id="UP000727907"/>
    </source>
</evidence>
<keyword evidence="2" id="KW-0472">Membrane</keyword>
<feature type="region of interest" description="Disordered" evidence="1">
    <location>
        <begin position="46"/>
        <end position="66"/>
    </location>
</feature>
<dbReference type="EMBL" id="JAHOPB010000002">
    <property type="protein sequence ID" value="MBU8876041.1"/>
    <property type="molecule type" value="Genomic_DNA"/>
</dbReference>
<proteinExistence type="predicted"/>
<gene>
    <name evidence="3" type="ORF">KQ910_19875</name>
</gene>
<organism evidence="3 4">
    <name type="scientific">Reyranella humidisoli</name>
    <dbReference type="NCBI Taxonomy" id="2849149"/>
    <lineage>
        <taxon>Bacteria</taxon>
        <taxon>Pseudomonadati</taxon>
        <taxon>Pseudomonadota</taxon>
        <taxon>Alphaproteobacteria</taxon>
        <taxon>Hyphomicrobiales</taxon>
        <taxon>Reyranellaceae</taxon>
        <taxon>Reyranella</taxon>
    </lineage>
</organism>
<keyword evidence="2" id="KW-1133">Transmembrane helix</keyword>
<keyword evidence="2" id="KW-0812">Transmembrane</keyword>
<evidence type="ECO:0008006" key="5">
    <source>
        <dbReference type="Google" id="ProtNLM"/>
    </source>
</evidence>
<feature type="transmembrane region" description="Helical" evidence="2">
    <location>
        <begin position="6"/>
        <end position="23"/>
    </location>
</feature>
<evidence type="ECO:0000313" key="3">
    <source>
        <dbReference type="EMBL" id="MBU8876041.1"/>
    </source>
</evidence>
<reference evidence="3 4" key="1">
    <citation type="submission" date="2021-06" db="EMBL/GenBank/DDBJ databases">
        <authorList>
            <person name="Lee D.H."/>
        </authorList>
    </citation>
    <scope>NUCLEOTIDE SEQUENCE [LARGE SCALE GENOMIC DNA]</scope>
    <source>
        <strain evidence="3 4">MMS21-HV4-11</strain>
    </source>
</reference>
<keyword evidence="4" id="KW-1185">Reference proteome</keyword>
<evidence type="ECO:0000256" key="1">
    <source>
        <dbReference type="SAM" id="MobiDB-lite"/>
    </source>
</evidence>